<dbReference type="GO" id="GO:0016020">
    <property type="term" value="C:membrane"/>
    <property type="evidence" value="ECO:0007669"/>
    <property type="project" value="UniProtKB-SubCell"/>
</dbReference>
<feature type="transmembrane region" description="Helical" evidence="6">
    <location>
        <begin position="270"/>
        <end position="298"/>
    </location>
</feature>
<dbReference type="NCBIfam" id="TIGR00797">
    <property type="entry name" value="matE"/>
    <property type="match status" value="1"/>
</dbReference>
<comment type="caution">
    <text evidence="6">Lacks conserved residue(s) required for the propagation of feature annotation.</text>
</comment>
<evidence type="ECO:0000313" key="8">
    <source>
        <dbReference type="EMBL" id="JAU31678.1"/>
    </source>
</evidence>
<feature type="transmembrane region" description="Helical" evidence="6">
    <location>
        <begin position="510"/>
        <end position="530"/>
    </location>
</feature>
<dbReference type="Pfam" id="PF01554">
    <property type="entry name" value="MatE"/>
    <property type="match status" value="1"/>
</dbReference>
<feature type="transmembrane region" description="Helical" evidence="6">
    <location>
        <begin position="456"/>
        <end position="473"/>
    </location>
</feature>
<comment type="subcellular location">
    <subcellularLocation>
        <location evidence="1">Membrane</location>
        <topology evidence="1">Multi-pass membrane protein</topology>
    </subcellularLocation>
</comment>
<evidence type="ECO:0000256" key="1">
    <source>
        <dbReference type="ARBA" id="ARBA00004141"/>
    </source>
</evidence>
<evidence type="ECO:0000256" key="2">
    <source>
        <dbReference type="ARBA" id="ARBA00010199"/>
    </source>
</evidence>
<dbReference type="InterPro" id="IPR044644">
    <property type="entry name" value="DinF-like"/>
</dbReference>
<comment type="similarity">
    <text evidence="2 6">Belongs to the multi antimicrobial extrusion (MATE) (TC 2.A.66.1) family.</text>
</comment>
<proteinExistence type="inferred from homology"/>
<gene>
    <name evidence="8" type="ORF">LC_TR15509_c0_g1_i1_g.53127</name>
</gene>
<evidence type="ECO:0000256" key="3">
    <source>
        <dbReference type="ARBA" id="ARBA00022692"/>
    </source>
</evidence>
<keyword evidence="5 6" id="KW-0472">Membrane</keyword>
<dbReference type="PANTHER" id="PTHR42893">
    <property type="entry name" value="PROTEIN DETOXIFICATION 44, CHLOROPLASTIC-RELATED"/>
    <property type="match status" value="1"/>
</dbReference>
<feature type="transmembrane region" description="Helical" evidence="6">
    <location>
        <begin position="161"/>
        <end position="181"/>
    </location>
</feature>
<dbReference type="EMBL" id="GEVK01021154">
    <property type="protein sequence ID" value="JAU31678.1"/>
    <property type="molecule type" value="Transcribed_RNA"/>
</dbReference>
<keyword evidence="3 6" id="KW-0812">Transmembrane</keyword>
<evidence type="ECO:0000256" key="5">
    <source>
        <dbReference type="ARBA" id="ARBA00023136"/>
    </source>
</evidence>
<feature type="transmembrane region" description="Helical" evidence="6">
    <location>
        <begin position="122"/>
        <end position="141"/>
    </location>
</feature>
<protein>
    <recommendedName>
        <fullName evidence="6">Protein DETOXIFICATION</fullName>
    </recommendedName>
    <alternativeName>
        <fullName evidence="6">Multidrug and toxic compound extrusion protein</fullName>
    </alternativeName>
</protein>
<dbReference type="GO" id="GO:0042910">
    <property type="term" value="F:xenobiotic transmembrane transporter activity"/>
    <property type="evidence" value="ECO:0007669"/>
    <property type="project" value="InterPro"/>
</dbReference>
<feature type="compositionally biased region" description="Acidic residues" evidence="7">
    <location>
        <begin position="81"/>
        <end position="95"/>
    </location>
</feature>
<feature type="transmembrane region" description="Helical" evidence="6">
    <location>
        <begin position="237"/>
        <end position="258"/>
    </location>
</feature>
<dbReference type="GO" id="GO:0015297">
    <property type="term" value="F:antiporter activity"/>
    <property type="evidence" value="ECO:0007669"/>
    <property type="project" value="InterPro"/>
</dbReference>
<dbReference type="PANTHER" id="PTHR42893:SF47">
    <property type="entry name" value="PROTEIN DETOXIFICATION 47, CHLOROPLASTIC"/>
    <property type="match status" value="1"/>
</dbReference>
<dbReference type="InterPro" id="IPR002528">
    <property type="entry name" value="MATE_fam"/>
</dbReference>
<name>A0A1J3EK38_NOCCA</name>
<feature type="transmembrane region" description="Helical" evidence="6">
    <location>
        <begin position="485"/>
        <end position="504"/>
    </location>
</feature>
<feature type="transmembrane region" description="Helical" evidence="6">
    <location>
        <begin position="417"/>
        <end position="436"/>
    </location>
</feature>
<organism evidence="8">
    <name type="scientific">Noccaea caerulescens</name>
    <name type="common">Alpine penny-cress</name>
    <name type="synonym">Thlaspi caerulescens</name>
    <dbReference type="NCBI Taxonomy" id="107243"/>
    <lineage>
        <taxon>Eukaryota</taxon>
        <taxon>Viridiplantae</taxon>
        <taxon>Streptophyta</taxon>
        <taxon>Embryophyta</taxon>
        <taxon>Tracheophyta</taxon>
        <taxon>Spermatophyta</taxon>
        <taxon>Magnoliopsida</taxon>
        <taxon>eudicotyledons</taxon>
        <taxon>Gunneridae</taxon>
        <taxon>Pentapetalae</taxon>
        <taxon>rosids</taxon>
        <taxon>malvids</taxon>
        <taxon>Brassicales</taxon>
        <taxon>Brassicaceae</taxon>
        <taxon>Coluteocarpeae</taxon>
        <taxon>Noccaea</taxon>
    </lineage>
</organism>
<evidence type="ECO:0000256" key="7">
    <source>
        <dbReference type="SAM" id="MobiDB-lite"/>
    </source>
</evidence>
<evidence type="ECO:0000256" key="6">
    <source>
        <dbReference type="RuleBase" id="RU004914"/>
    </source>
</evidence>
<sequence length="556" mass="60897">MLIKTQTLTISPFFPRHPIKSHPFRTPVRCLGVDSVVTRRKLGAIATTTPTFQGIPAVTRRKIKLERITRNCVGTDREIGETDEEEEEEEEEEGEEEKKREDQVKQSVWEQMKEIVKFTGPAMGMWICGPLMSLIDTVVIGQGSSVELAALGPGTVLCDHMSYVFMFLSVATSNMVATALAKQDKKEAQHQISVLLFIGLVCGLMMLLLTRLFGPWAVTAFTRGKNIEIVPAANTYIQIRGLAWPFILVGLVAQSASLGMKNSWGPLKALLAATVINGLGDTILCLFLGQGIAGAAWATTVSQVVSAYMMMDSLKKEGYNAYSFEVPTPQEVWKISALAAPVFISIFSKIAFYSFIIYCATSMGTHVLAAHQVMAQTYRMCNVWGEPLSQTAQSFMPGMLYGANRNLPKARTLLKSLMIIGATLGLVLGVIGTSVPGLFPGVYTHDKVIVTEMHRLLIPFFMALSVLPTTVSLEGTLLAGRDLKFVSSVMSLSFVLGCLTLMFVTRSGFGLIGCWFILVAFQWGRFGLYIRRLLSPGGLLNTDALSPYTVEKVKSI</sequence>
<feature type="region of interest" description="Disordered" evidence="7">
    <location>
        <begin position="74"/>
        <end position="104"/>
    </location>
</feature>
<reference evidence="8" key="1">
    <citation type="submission" date="2016-07" db="EMBL/GenBank/DDBJ databases">
        <title>De novo transcriptome assembly of four accessions of the metal hyperaccumulator plant Noccaea caerulescens.</title>
        <authorList>
            <person name="Blande D."/>
            <person name="Halimaa P."/>
            <person name="Tervahauta A.I."/>
            <person name="Aarts M.G."/>
            <person name="Karenlampi S.O."/>
        </authorList>
    </citation>
    <scope>NUCLEOTIDE SEQUENCE</scope>
</reference>
<accession>A0A1J3EK38</accession>
<dbReference type="AlphaFoldDB" id="A0A1J3EK38"/>
<keyword evidence="4 6" id="KW-1133">Transmembrane helix</keyword>
<feature type="transmembrane region" description="Helical" evidence="6">
    <location>
        <begin position="193"/>
        <end position="217"/>
    </location>
</feature>
<dbReference type="CDD" id="cd13136">
    <property type="entry name" value="MATE_DinF_like"/>
    <property type="match status" value="1"/>
</dbReference>
<evidence type="ECO:0000256" key="4">
    <source>
        <dbReference type="ARBA" id="ARBA00022989"/>
    </source>
</evidence>